<dbReference type="EMBL" id="ML220114">
    <property type="protein sequence ID" value="TGZ82698.1"/>
    <property type="molecule type" value="Genomic_DNA"/>
</dbReference>
<evidence type="ECO:0000256" key="1">
    <source>
        <dbReference type="ARBA" id="ARBA00009649"/>
    </source>
</evidence>
<dbReference type="GO" id="GO:0070372">
    <property type="term" value="P:regulation of ERK1 and ERK2 cascade"/>
    <property type="evidence" value="ECO:0007669"/>
    <property type="project" value="TreeGrafter"/>
</dbReference>
<dbReference type="GO" id="GO:0005654">
    <property type="term" value="C:nucleoplasm"/>
    <property type="evidence" value="ECO:0007669"/>
    <property type="project" value="TreeGrafter"/>
</dbReference>
<dbReference type="GO" id="GO:1990444">
    <property type="term" value="F:F-box domain binding"/>
    <property type="evidence" value="ECO:0007669"/>
    <property type="project" value="TreeGrafter"/>
</dbReference>
<keyword evidence="4" id="KW-1185">Reference proteome</keyword>
<dbReference type="PANTHER" id="PTHR46588">
    <property type="entry name" value="SERINE/THREONINE/TYROSINE-INTERACTING PROTEIN"/>
    <property type="match status" value="1"/>
</dbReference>
<dbReference type="AlphaFoldDB" id="A0A4S2N0R4"/>
<gene>
    <name evidence="3" type="ORF">EX30DRAFT_297680</name>
</gene>
<sequence>DWKYEQRREAQQLLPHLWLGPLSSLRQSDFLLTHNITQVINVRSHMSRGVGIIPKLPPGVTYNSVDSTSPHDLASKFPLAADIIDSHLLGALPPHLQLSGGITLLYCESGNDRSAAVATAYIMQHLDITAIQAIQYIQAKRFCVSLDEWAKWTL</sequence>
<dbReference type="STRING" id="341454.A0A4S2N0R4"/>
<dbReference type="PANTHER" id="PTHR46588:SF1">
    <property type="entry name" value="SERINE_THREONINE_TYROSINE-INTERACTING PROTEIN"/>
    <property type="match status" value="1"/>
</dbReference>
<dbReference type="CDD" id="cd14498">
    <property type="entry name" value="DSP"/>
    <property type="match status" value="1"/>
</dbReference>
<dbReference type="Pfam" id="PF00782">
    <property type="entry name" value="DSPc"/>
    <property type="match status" value="1"/>
</dbReference>
<dbReference type="Gene3D" id="3.90.190.10">
    <property type="entry name" value="Protein tyrosine phosphatase superfamily"/>
    <property type="match status" value="1"/>
</dbReference>
<dbReference type="InterPro" id="IPR000387">
    <property type="entry name" value="Tyr_Pase_dom"/>
</dbReference>
<dbReference type="PROSITE" id="PS50056">
    <property type="entry name" value="TYR_PHOSPHATASE_2"/>
    <property type="match status" value="1"/>
</dbReference>
<dbReference type="Proteomes" id="UP000298138">
    <property type="component" value="Unassembled WGS sequence"/>
</dbReference>
<dbReference type="SUPFAM" id="SSF52799">
    <property type="entry name" value="(Phosphotyrosine protein) phosphatases II"/>
    <property type="match status" value="1"/>
</dbReference>
<dbReference type="SMART" id="SM00195">
    <property type="entry name" value="DSPc"/>
    <property type="match status" value="1"/>
</dbReference>
<dbReference type="OrthoDB" id="10252009at2759"/>
<evidence type="ECO:0000259" key="2">
    <source>
        <dbReference type="PROSITE" id="PS50056"/>
    </source>
</evidence>
<dbReference type="InterPro" id="IPR029021">
    <property type="entry name" value="Prot-tyrosine_phosphatase-like"/>
</dbReference>
<dbReference type="InParanoid" id="A0A4S2N0R4"/>
<name>A0A4S2N0R4_9PEZI</name>
<protein>
    <submittedName>
        <fullName evidence="3">Phosphatases II</fullName>
    </submittedName>
</protein>
<proteinExistence type="inferred from homology"/>
<dbReference type="InterPro" id="IPR052449">
    <property type="entry name" value="STYX-Interacting_Phosphatase"/>
</dbReference>
<feature type="non-terminal residue" evidence="3">
    <location>
        <position position="154"/>
    </location>
</feature>
<organism evidence="3 4">
    <name type="scientific">Ascodesmis nigricans</name>
    <dbReference type="NCBI Taxonomy" id="341454"/>
    <lineage>
        <taxon>Eukaryota</taxon>
        <taxon>Fungi</taxon>
        <taxon>Dikarya</taxon>
        <taxon>Ascomycota</taxon>
        <taxon>Pezizomycotina</taxon>
        <taxon>Pezizomycetes</taxon>
        <taxon>Pezizales</taxon>
        <taxon>Ascodesmidaceae</taxon>
        <taxon>Ascodesmis</taxon>
    </lineage>
</organism>
<feature type="domain" description="Tyrosine specific protein phosphatases" evidence="2">
    <location>
        <begin position="99"/>
        <end position="141"/>
    </location>
</feature>
<dbReference type="GO" id="GO:0140096">
    <property type="term" value="F:catalytic activity, acting on a protein"/>
    <property type="evidence" value="ECO:0007669"/>
    <property type="project" value="UniProtKB-ARBA"/>
</dbReference>
<dbReference type="GO" id="GO:0062026">
    <property type="term" value="P:negative regulation of SCF-dependent proteasomal ubiquitin-dependent catabolic process"/>
    <property type="evidence" value="ECO:0007669"/>
    <property type="project" value="TreeGrafter"/>
</dbReference>
<dbReference type="InterPro" id="IPR000340">
    <property type="entry name" value="Dual-sp_phosphatase_cat-dom"/>
</dbReference>
<feature type="non-terminal residue" evidence="3">
    <location>
        <position position="1"/>
    </location>
</feature>
<dbReference type="InterPro" id="IPR020422">
    <property type="entry name" value="TYR_PHOSPHATASE_DUAL_dom"/>
</dbReference>
<evidence type="ECO:0000313" key="3">
    <source>
        <dbReference type="EMBL" id="TGZ82698.1"/>
    </source>
</evidence>
<evidence type="ECO:0000313" key="4">
    <source>
        <dbReference type="Proteomes" id="UP000298138"/>
    </source>
</evidence>
<dbReference type="GO" id="GO:0005737">
    <property type="term" value="C:cytoplasm"/>
    <property type="evidence" value="ECO:0007669"/>
    <property type="project" value="TreeGrafter"/>
</dbReference>
<reference evidence="3 4" key="1">
    <citation type="submission" date="2019-04" db="EMBL/GenBank/DDBJ databases">
        <title>Comparative genomics and transcriptomics to analyze fruiting body development in filamentous ascomycetes.</title>
        <authorList>
            <consortium name="DOE Joint Genome Institute"/>
            <person name="Lutkenhaus R."/>
            <person name="Traeger S."/>
            <person name="Breuer J."/>
            <person name="Kuo A."/>
            <person name="Lipzen A."/>
            <person name="Pangilinan J."/>
            <person name="Dilworth D."/>
            <person name="Sandor L."/>
            <person name="Poggeler S."/>
            <person name="Barry K."/>
            <person name="Grigoriev I.V."/>
            <person name="Nowrousian M."/>
        </authorList>
    </citation>
    <scope>NUCLEOTIDE SEQUENCE [LARGE SCALE GENOMIC DNA]</scope>
    <source>
        <strain evidence="3 4">CBS 389.68</strain>
    </source>
</reference>
<comment type="similarity">
    <text evidence="1">Belongs to the protein-tyrosine phosphatase family. Non-receptor class subfamily.</text>
</comment>
<accession>A0A4S2N0R4</accession>